<evidence type="ECO:0000313" key="2">
    <source>
        <dbReference type="Proteomes" id="UP000179270"/>
    </source>
</evidence>
<dbReference type="AlphaFoldDB" id="A0A1F7IFE2"/>
<accession>A0A1F7IFE2</accession>
<dbReference type="EMBL" id="MGAF01000011">
    <property type="protein sequence ID" value="OGK42088.1"/>
    <property type="molecule type" value="Genomic_DNA"/>
</dbReference>
<organism evidence="1 2">
    <name type="scientific">Candidatus Roizmanbacteria bacterium RIFCSPLOWO2_01_FULL_35_13</name>
    <dbReference type="NCBI Taxonomy" id="1802055"/>
    <lineage>
        <taxon>Bacteria</taxon>
        <taxon>Candidatus Roizmaniibacteriota</taxon>
    </lineage>
</organism>
<dbReference type="STRING" id="1802055.A3A74_04940"/>
<dbReference type="Proteomes" id="UP000179270">
    <property type="component" value="Unassembled WGS sequence"/>
</dbReference>
<evidence type="ECO:0000313" key="1">
    <source>
        <dbReference type="EMBL" id="OGK42088.1"/>
    </source>
</evidence>
<comment type="caution">
    <text evidence="1">The sequence shown here is derived from an EMBL/GenBank/DDBJ whole genome shotgun (WGS) entry which is preliminary data.</text>
</comment>
<sequence>MENKDENIKIKIFLPKKVSKLLASASVSINSEYGFITIKGFQIWPSSHFNQRLQTSVNITPPSKQLYGRYTPFIFFEDVKSWYKLEELIFSAYQKFKDKKEKIIISEDVNPEDIPF</sequence>
<protein>
    <submittedName>
        <fullName evidence="1">Uncharacterized protein</fullName>
    </submittedName>
</protein>
<reference evidence="1 2" key="1">
    <citation type="journal article" date="2016" name="Nat. Commun.">
        <title>Thousands of microbial genomes shed light on interconnected biogeochemical processes in an aquifer system.</title>
        <authorList>
            <person name="Anantharaman K."/>
            <person name="Brown C.T."/>
            <person name="Hug L.A."/>
            <person name="Sharon I."/>
            <person name="Castelle C.J."/>
            <person name="Probst A.J."/>
            <person name="Thomas B.C."/>
            <person name="Singh A."/>
            <person name="Wilkins M.J."/>
            <person name="Karaoz U."/>
            <person name="Brodie E.L."/>
            <person name="Williams K.H."/>
            <person name="Hubbard S.S."/>
            <person name="Banfield J.F."/>
        </authorList>
    </citation>
    <scope>NUCLEOTIDE SEQUENCE [LARGE SCALE GENOMIC DNA]</scope>
</reference>
<gene>
    <name evidence="1" type="ORF">A3A74_04940</name>
</gene>
<proteinExistence type="predicted"/>
<name>A0A1F7IFE2_9BACT</name>